<evidence type="ECO:0000256" key="4">
    <source>
        <dbReference type="ARBA" id="ARBA00022729"/>
    </source>
</evidence>
<dbReference type="Pfam" id="PF01120">
    <property type="entry name" value="Alpha_L_fucos"/>
    <property type="match status" value="1"/>
</dbReference>
<dbReference type="PANTHER" id="PTHR10030">
    <property type="entry name" value="ALPHA-L-FUCOSIDASE"/>
    <property type="match status" value="1"/>
</dbReference>
<accession>A0A9D0Z985</accession>
<dbReference type="InterPro" id="IPR057739">
    <property type="entry name" value="Glyco_hydro_29_N"/>
</dbReference>
<dbReference type="FunFam" id="3.20.20.80:FF:000158">
    <property type="entry name" value="Exported alpha-L-fucosidase"/>
    <property type="match status" value="1"/>
</dbReference>
<dbReference type="PANTHER" id="PTHR10030:SF37">
    <property type="entry name" value="ALPHA-L-FUCOSIDASE-RELATED"/>
    <property type="match status" value="1"/>
</dbReference>
<dbReference type="Proteomes" id="UP000886887">
    <property type="component" value="Unassembled WGS sequence"/>
</dbReference>
<dbReference type="PRINTS" id="PR00741">
    <property type="entry name" value="GLHYDRLASE29"/>
</dbReference>
<dbReference type="AlphaFoldDB" id="A0A9D0Z985"/>
<dbReference type="InterPro" id="IPR017853">
    <property type="entry name" value="GH"/>
</dbReference>
<dbReference type="EMBL" id="DVFJ01000013">
    <property type="protein sequence ID" value="HIQ71546.1"/>
    <property type="molecule type" value="Genomic_DNA"/>
</dbReference>
<protein>
    <recommendedName>
        <fullName evidence="3">alpha-L-fucosidase</fullName>
        <ecNumber evidence="3">3.2.1.51</ecNumber>
    </recommendedName>
</protein>
<keyword evidence="5" id="KW-0378">Hydrolase</keyword>
<feature type="domain" description="Glycoside hydrolase family 29 N-terminal" evidence="7">
    <location>
        <begin position="11"/>
        <end position="369"/>
    </location>
</feature>
<evidence type="ECO:0000256" key="3">
    <source>
        <dbReference type="ARBA" id="ARBA00012662"/>
    </source>
</evidence>
<dbReference type="InterPro" id="IPR013780">
    <property type="entry name" value="Glyco_hydro_b"/>
</dbReference>
<reference evidence="8" key="1">
    <citation type="submission" date="2020-10" db="EMBL/GenBank/DDBJ databases">
        <authorList>
            <person name="Gilroy R."/>
        </authorList>
    </citation>
    <scope>NUCLEOTIDE SEQUENCE</scope>
    <source>
        <strain evidence="8">ChiSxjej2B14-6234</strain>
    </source>
</reference>
<sequence>MQPSLREIDRVVAAGPFADSWESLSAFRVPRWYEEAKFGIFIHWGAYSVPAFGSEWYPRNMYIQGSPEFEHHVKTYGPHSRFGYKDFIPLFRAERFDPEAWAELFEAAGARYVVPVAEHHDGFQMYRSDISHWNAYEMGPRRDVLGELKAACERRGLALGASTHRAEHWFFLGHGREFDSDVREPMQRGDLYWPAMPEPGHHDLFSEPAPTQEYLQDWLVRTCELIDRYRPRLLYFDWWIQHSAFKPYLKKLAAYYYNRAREWGVEVAIDYKHDAFSFGTAVPDVERGQFADVKPYFWQTDTAVALNSWCYTEHNDFRPYQDILQDLVDIVSKNGCLLLNVGPRADGTICEEDRQVLLGIGRWLRVNGEAIYGARPWRMYGEGPTQVVEGQFSDGIQKHFTPADWRFTTRGGFLYATALKRSADGRYAIRALGERDASKVANFHAIIREVTTLEGPAVSWRRDEEALHLHTDAPGDTPLTFRLRID</sequence>
<evidence type="ECO:0000256" key="6">
    <source>
        <dbReference type="ARBA" id="ARBA00023295"/>
    </source>
</evidence>
<dbReference type="EC" id="3.2.1.51" evidence="3"/>
<comment type="similarity">
    <text evidence="2">Belongs to the glycosyl hydrolase 29 family.</text>
</comment>
<evidence type="ECO:0000256" key="2">
    <source>
        <dbReference type="ARBA" id="ARBA00007951"/>
    </source>
</evidence>
<dbReference type="Gene3D" id="3.20.20.80">
    <property type="entry name" value="Glycosidases"/>
    <property type="match status" value="1"/>
</dbReference>
<dbReference type="SMART" id="SM00812">
    <property type="entry name" value="Alpha_L_fucos"/>
    <property type="match status" value="1"/>
</dbReference>
<dbReference type="Gene3D" id="2.60.40.1180">
    <property type="entry name" value="Golgi alpha-mannosidase II"/>
    <property type="match status" value="1"/>
</dbReference>
<evidence type="ECO:0000256" key="1">
    <source>
        <dbReference type="ARBA" id="ARBA00004071"/>
    </source>
</evidence>
<dbReference type="GO" id="GO:0016139">
    <property type="term" value="P:glycoside catabolic process"/>
    <property type="evidence" value="ECO:0007669"/>
    <property type="project" value="TreeGrafter"/>
</dbReference>
<comment type="caution">
    <text evidence="8">The sequence shown here is derived from an EMBL/GenBank/DDBJ whole genome shotgun (WGS) entry which is preliminary data.</text>
</comment>
<dbReference type="InterPro" id="IPR000933">
    <property type="entry name" value="Glyco_hydro_29"/>
</dbReference>
<proteinExistence type="inferred from homology"/>
<evidence type="ECO:0000256" key="5">
    <source>
        <dbReference type="ARBA" id="ARBA00022801"/>
    </source>
</evidence>
<organism evidence="8 9">
    <name type="scientific">Candidatus Onthenecus intestinigallinarum</name>
    <dbReference type="NCBI Taxonomy" id="2840875"/>
    <lineage>
        <taxon>Bacteria</taxon>
        <taxon>Bacillati</taxon>
        <taxon>Bacillota</taxon>
        <taxon>Clostridia</taxon>
        <taxon>Eubacteriales</taxon>
        <taxon>Candidatus Onthenecus</taxon>
    </lineage>
</organism>
<dbReference type="GO" id="GO:0006004">
    <property type="term" value="P:fucose metabolic process"/>
    <property type="evidence" value="ECO:0007669"/>
    <property type="project" value="InterPro"/>
</dbReference>
<reference evidence="8" key="2">
    <citation type="journal article" date="2021" name="PeerJ">
        <title>Extensive microbial diversity within the chicken gut microbiome revealed by metagenomics and culture.</title>
        <authorList>
            <person name="Gilroy R."/>
            <person name="Ravi A."/>
            <person name="Getino M."/>
            <person name="Pursley I."/>
            <person name="Horton D.L."/>
            <person name="Alikhan N.F."/>
            <person name="Baker D."/>
            <person name="Gharbi K."/>
            <person name="Hall N."/>
            <person name="Watson M."/>
            <person name="Adriaenssens E.M."/>
            <person name="Foster-Nyarko E."/>
            <person name="Jarju S."/>
            <person name="Secka A."/>
            <person name="Antonio M."/>
            <person name="Oren A."/>
            <person name="Chaudhuri R.R."/>
            <person name="La Ragione R."/>
            <person name="Hildebrand F."/>
            <person name="Pallen M.J."/>
        </authorList>
    </citation>
    <scope>NUCLEOTIDE SEQUENCE</scope>
    <source>
        <strain evidence="8">ChiSxjej2B14-6234</strain>
    </source>
</reference>
<dbReference type="InterPro" id="IPR016286">
    <property type="entry name" value="FUC_metazoa-typ"/>
</dbReference>
<dbReference type="GO" id="GO:0005764">
    <property type="term" value="C:lysosome"/>
    <property type="evidence" value="ECO:0007669"/>
    <property type="project" value="TreeGrafter"/>
</dbReference>
<gene>
    <name evidence="8" type="ORF">IAB73_04970</name>
</gene>
<evidence type="ECO:0000259" key="7">
    <source>
        <dbReference type="Pfam" id="PF01120"/>
    </source>
</evidence>
<dbReference type="SUPFAM" id="SSF51445">
    <property type="entry name" value="(Trans)glycosidases"/>
    <property type="match status" value="1"/>
</dbReference>
<evidence type="ECO:0000313" key="9">
    <source>
        <dbReference type="Proteomes" id="UP000886887"/>
    </source>
</evidence>
<evidence type="ECO:0000313" key="8">
    <source>
        <dbReference type="EMBL" id="HIQ71546.1"/>
    </source>
</evidence>
<dbReference type="GO" id="GO:0004560">
    <property type="term" value="F:alpha-L-fucosidase activity"/>
    <property type="evidence" value="ECO:0007669"/>
    <property type="project" value="InterPro"/>
</dbReference>
<keyword evidence="4" id="KW-0732">Signal</keyword>
<keyword evidence="6" id="KW-0326">Glycosidase</keyword>
<name>A0A9D0Z985_9FIRM</name>
<comment type="function">
    <text evidence="1">Alpha-L-fucosidase is responsible for hydrolyzing the alpha-1,6-linked fucose joined to the reducing-end N-acetylglucosamine of the carbohydrate moieties of glycoproteins.</text>
</comment>